<feature type="chain" id="PRO_5017352554" description="Aminopeptidase" evidence="3">
    <location>
        <begin position="20"/>
        <end position="371"/>
    </location>
</feature>
<dbReference type="SUPFAM" id="SSF54001">
    <property type="entry name" value="Cysteine proteinases"/>
    <property type="match status" value="1"/>
</dbReference>
<dbReference type="EMBL" id="FNDQ01000019">
    <property type="protein sequence ID" value="SDH85725.1"/>
    <property type="molecule type" value="Genomic_DNA"/>
</dbReference>
<dbReference type="PIRSF" id="PIRSF005700">
    <property type="entry name" value="PepC"/>
    <property type="match status" value="1"/>
</dbReference>
<evidence type="ECO:0000256" key="2">
    <source>
        <dbReference type="PIRSR" id="PIRSR005700-1"/>
    </source>
</evidence>
<reference evidence="6" key="1">
    <citation type="submission" date="2016-10" db="EMBL/GenBank/DDBJ databases">
        <authorList>
            <person name="Varghese N."/>
            <person name="Submissions S."/>
        </authorList>
    </citation>
    <scope>NUCLEOTIDE SEQUENCE [LARGE SCALE GENOMIC DNA]</scope>
    <source>
        <strain evidence="6">DSM 23313</strain>
    </source>
</reference>
<keyword evidence="1" id="KW-0788">Thiol protease</keyword>
<comment type="similarity">
    <text evidence="1">Belongs to the peptidase C1 family.</text>
</comment>
<dbReference type="GO" id="GO:0070005">
    <property type="term" value="F:cysteine-type aminopeptidase activity"/>
    <property type="evidence" value="ECO:0007669"/>
    <property type="project" value="InterPro"/>
</dbReference>
<dbReference type="GO" id="GO:0006508">
    <property type="term" value="P:proteolysis"/>
    <property type="evidence" value="ECO:0007669"/>
    <property type="project" value="UniProtKB-KW"/>
</dbReference>
<evidence type="ECO:0000313" key="6">
    <source>
        <dbReference type="Proteomes" id="UP000243588"/>
    </source>
</evidence>
<keyword evidence="1 5" id="KW-0378">Hydrolase</keyword>
<name>A0A1G8FUC1_9FLAO</name>
<dbReference type="InterPro" id="IPR004134">
    <property type="entry name" value="Peptidase_C1B"/>
</dbReference>
<dbReference type="Pfam" id="PF00112">
    <property type="entry name" value="Peptidase_C1"/>
    <property type="match status" value="1"/>
</dbReference>
<dbReference type="AlphaFoldDB" id="A0A1G8FUC1"/>
<dbReference type="InterPro" id="IPR038765">
    <property type="entry name" value="Papain-like_cys_pep_sf"/>
</dbReference>
<organism evidence="5 6">
    <name type="scientific">Myroides phaeus</name>
    <dbReference type="NCBI Taxonomy" id="702745"/>
    <lineage>
        <taxon>Bacteria</taxon>
        <taxon>Pseudomonadati</taxon>
        <taxon>Bacteroidota</taxon>
        <taxon>Flavobacteriia</taxon>
        <taxon>Flavobacteriales</taxon>
        <taxon>Flavobacteriaceae</taxon>
        <taxon>Myroides</taxon>
    </lineage>
</organism>
<dbReference type="InterPro" id="IPR000668">
    <property type="entry name" value="Peptidase_C1A_C"/>
</dbReference>
<protein>
    <recommendedName>
        <fullName evidence="1">Aminopeptidase</fullName>
    </recommendedName>
</protein>
<keyword evidence="1" id="KW-0031">Aminopeptidase</keyword>
<sequence length="371" mass="42056">MKKLIISMSLLFAVMNSYAQQYEFQNIIDIDANPVISQGNTGTCWSFSTSSFLESEIIRIKGKHIDLSEMYTVRNTYPKKIENYILRQGKAQFGEGGLAHDVINSVRDYGIVPIEAYSGLMGEETYNHSEMFKTLQSVIEAYAKSKGPISMHWKSITENILDTYMGKQVKEFTYEGKKYTPESFLKMTGINPEDYVTITSFANQKNYTPFILNIPDNFSNGSMYNLPLDEYIRNIDNALDKGFTLSLDCDVSEATFSSKHGVAFVATSKEDEKKGLTEIITEKAVDAELRLKDFYSFDTQDDHLMHIVGKVKDQKGNSYYKVKNSWGGNSERIGNDGYIYMSVPYMKLKSISVLVHKDALVKSTKDQLGLK</sequence>
<feature type="domain" description="Peptidase C1A papain C-terminal" evidence="4">
    <location>
        <begin position="33"/>
        <end position="77"/>
    </location>
</feature>
<keyword evidence="6" id="KW-1185">Reference proteome</keyword>
<evidence type="ECO:0000256" key="3">
    <source>
        <dbReference type="SAM" id="SignalP"/>
    </source>
</evidence>
<dbReference type="PROSITE" id="PS00139">
    <property type="entry name" value="THIOL_PROTEASE_CYS"/>
    <property type="match status" value="1"/>
</dbReference>
<gene>
    <name evidence="5" type="ORF">SAMN05421818_11934</name>
</gene>
<dbReference type="STRING" id="702745.SAMN05421818_11934"/>
<accession>A0A1G8FUC1</accession>
<keyword evidence="3" id="KW-0732">Signal</keyword>
<evidence type="ECO:0000313" key="5">
    <source>
        <dbReference type="EMBL" id="SDH85725.1"/>
    </source>
</evidence>
<proteinExistence type="inferred from homology"/>
<dbReference type="InterPro" id="IPR000169">
    <property type="entry name" value="Pept_cys_AS"/>
</dbReference>
<dbReference type="Pfam" id="PF03051">
    <property type="entry name" value="Peptidase_C1_2"/>
    <property type="match status" value="1"/>
</dbReference>
<feature type="active site" evidence="2">
    <location>
        <position position="303"/>
    </location>
</feature>
<keyword evidence="1" id="KW-0645">Protease</keyword>
<feature type="active site" evidence="2">
    <location>
        <position position="324"/>
    </location>
</feature>
<evidence type="ECO:0000259" key="4">
    <source>
        <dbReference type="Pfam" id="PF00112"/>
    </source>
</evidence>
<dbReference type="Gene3D" id="3.90.70.10">
    <property type="entry name" value="Cysteine proteinases"/>
    <property type="match status" value="1"/>
</dbReference>
<feature type="active site" evidence="2">
    <location>
        <position position="44"/>
    </location>
</feature>
<dbReference type="Proteomes" id="UP000243588">
    <property type="component" value="Unassembled WGS sequence"/>
</dbReference>
<dbReference type="RefSeq" id="WP_090409807.1">
    <property type="nucleotide sequence ID" value="NZ_FNDQ01000019.1"/>
</dbReference>
<feature type="signal peptide" evidence="3">
    <location>
        <begin position="1"/>
        <end position="19"/>
    </location>
</feature>
<evidence type="ECO:0000256" key="1">
    <source>
        <dbReference type="PIRNR" id="PIRNR005700"/>
    </source>
</evidence>